<dbReference type="Proteomes" id="UP001372834">
    <property type="component" value="Unassembled WGS sequence"/>
</dbReference>
<reference evidence="2 3" key="1">
    <citation type="submission" date="2023-10" db="EMBL/GenBank/DDBJ databases">
        <title>Genomes of two closely related lineages of the louse Polyplax serrata with different host specificities.</title>
        <authorList>
            <person name="Martinu J."/>
            <person name="Tarabai H."/>
            <person name="Stefka J."/>
            <person name="Hypsa V."/>
        </authorList>
    </citation>
    <scope>NUCLEOTIDE SEQUENCE [LARGE SCALE GENOMIC DNA]</scope>
    <source>
        <strain evidence="2">HR10_N</strain>
    </source>
</reference>
<feature type="compositionally biased region" description="Acidic residues" evidence="1">
    <location>
        <begin position="176"/>
        <end position="206"/>
    </location>
</feature>
<accession>A0AAN8SA25</accession>
<evidence type="ECO:0000256" key="1">
    <source>
        <dbReference type="SAM" id="MobiDB-lite"/>
    </source>
</evidence>
<protein>
    <submittedName>
        <fullName evidence="2">Uncharacterized protein</fullName>
    </submittedName>
</protein>
<sequence length="271" mass="30912">MTTKVFHDIPEVCAEEICGSEETISAVGDDFLEPEYNHPITRSHTNLQEKAEEELHRLTSTRSRADSGALLDMLAEVASQKLLFSPMKRKSGYDLQKTDKDCSLTVSQVKSLSTNQLIKLFSTTEFNEIKKLYSFHCSFDQNCNAKFISFGNENRAKEKFKKHLFLHLETLKTDIENEENDEDDSDGGEIDEDNDDVDQDGGEDDTESLKRPKISWDEQTLLTDLNVVPATDSKQTGFLFEERSPKIITVQHYSEYDRKSPITLTTCLLKH</sequence>
<comment type="caution">
    <text evidence="2">The sequence shown here is derived from an EMBL/GenBank/DDBJ whole genome shotgun (WGS) entry which is preliminary data.</text>
</comment>
<organism evidence="2 3">
    <name type="scientific">Polyplax serrata</name>
    <name type="common">Common mouse louse</name>
    <dbReference type="NCBI Taxonomy" id="468196"/>
    <lineage>
        <taxon>Eukaryota</taxon>
        <taxon>Metazoa</taxon>
        <taxon>Ecdysozoa</taxon>
        <taxon>Arthropoda</taxon>
        <taxon>Hexapoda</taxon>
        <taxon>Insecta</taxon>
        <taxon>Pterygota</taxon>
        <taxon>Neoptera</taxon>
        <taxon>Paraneoptera</taxon>
        <taxon>Psocodea</taxon>
        <taxon>Troctomorpha</taxon>
        <taxon>Phthiraptera</taxon>
        <taxon>Anoplura</taxon>
        <taxon>Polyplacidae</taxon>
        <taxon>Polyplax</taxon>
    </lineage>
</organism>
<feature type="region of interest" description="Disordered" evidence="1">
    <location>
        <begin position="175"/>
        <end position="213"/>
    </location>
</feature>
<gene>
    <name evidence="2" type="ORF">RUM43_006818</name>
</gene>
<name>A0AAN8SA25_POLSC</name>
<dbReference type="AlphaFoldDB" id="A0AAN8SA25"/>
<evidence type="ECO:0000313" key="3">
    <source>
        <dbReference type="Proteomes" id="UP001372834"/>
    </source>
</evidence>
<proteinExistence type="predicted"/>
<evidence type="ECO:0000313" key="2">
    <source>
        <dbReference type="EMBL" id="KAK6638551.1"/>
    </source>
</evidence>
<dbReference type="EMBL" id="JAWJWE010000003">
    <property type="protein sequence ID" value="KAK6638551.1"/>
    <property type="molecule type" value="Genomic_DNA"/>
</dbReference>